<proteinExistence type="predicted"/>
<evidence type="ECO:0000259" key="2">
    <source>
        <dbReference type="PROSITE" id="PS50132"/>
    </source>
</evidence>
<dbReference type="PANTHER" id="PTHR13155">
    <property type="entry name" value="A-KINASE ANCHOR PROTEINS"/>
    <property type="match status" value="1"/>
</dbReference>
<feature type="domain" description="RGS" evidence="2">
    <location>
        <begin position="79"/>
        <end position="318"/>
    </location>
</feature>
<evidence type="ECO:0000256" key="1">
    <source>
        <dbReference type="SAM" id="MobiDB-lite"/>
    </source>
</evidence>
<dbReference type="InterPro" id="IPR052246">
    <property type="entry name" value="Cell_Polariz_PKAAnc"/>
</dbReference>
<evidence type="ECO:0000313" key="3">
    <source>
        <dbReference type="EMBL" id="KAF2882377.1"/>
    </source>
</evidence>
<dbReference type="InterPro" id="IPR016137">
    <property type="entry name" value="RGS"/>
</dbReference>
<dbReference type="InterPro" id="IPR036305">
    <property type="entry name" value="RGS_sf"/>
</dbReference>
<dbReference type="SMART" id="SM00315">
    <property type="entry name" value="RGS"/>
    <property type="match status" value="2"/>
</dbReference>
<reference evidence="3" key="1">
    <citation type="submission" date="2019-08" db="EMBL/GenBank/DDBJ databases">
        <title>The genome of the North American firefly Photinus pyralis.</title>
        <authorList>
            <consortium name="Photinus pyralis genome working group"/>
            <person name="Fallon T.R."/>
            <person name="Sander Lower S.E."/>
            <person name="Weng J.-K."/>
        </authorList>
    </citation>
    <scope>NUCLEOTIDE SEQUENCE</scope>
    <source>
        <strain evidence="3">TRF0915ILg1</strain>
        <tissue evidence="3">Whole body</tissue>
    </source>
</reference>
<protein>
    <recommendedName>
        <fullName evidence="2">RGS domain-containing protein</fullName>
    </recommendedName>
</protein>
<feature type="domain" description="RGS" evidence="2">
    <location>
        <begin position="332"/>
        <end position="458"/>
    </location>
</feature>
<dbReference type="GO" id="GO:0005739">
    <property type="term" value="C:mitochondrion"/>
    <property type="evidence" value="ECO:0007669"/>
    <property type="project" value="TreeGrafter"/>
</dbReference>
<sequence>MLQFWKKSGFKEKSQSSSSSPTTSTPPNSPSFSNTDDKQSRPGSFDSCRSGPLASFEDEGLFDICENEIPKQHSRLSKTLDEVLEDKSALGYFAQYLESRGGLSYIHCWLDIEQFKSEAQKLTDGTKEDLSDTRNFLSPLPSTKIDHDSLSVSTDCDSYTADSYSLCDYSSCTLSEIKMSLDAKSSQCEKVKVDVSNSCDNKNSNDTSHTVNFGTCRNEINSNCSEDKTHIKVDRSPIRNKSSIQRLTDDALRIFKMYLSLEATESVKCSEELRKEIIENICDTSKVLKLDCFEKVEKFIHEILEKEYFQAFLGSDYFCKHQIDVLTSGNIVLDDILYNETALFYFMEFLEQENNRSLLEFWIAASNFQMQLNEQKDFFDPREAQSDAIVLYDKYFSLQAHCPLGFSDKIRFAVEQNICGENGIMLDCFHLPLKIVEQVLERNYLKSFIASQLFYKYLSELINSVHTNGNFNSTDGNKYAPSDCSSEKSFSTNSTFLAMQIPRSNQKIRKDKGTDMNIDTRQLYDPDSLWKRKINHRLSFGRITALGKYETDFEPEPDTRVASRLKSVVKKFMEEDKKKEEMAWQVAEMIVKDITNITMQEQKGFQS</sequence>
<dbReference type="EMBL" id="VTPC01090620">
    <property type="protein sequence ID" value="KAF2882377.1"/>
    <property type="molecule type" value="Genomic_DNA"/>
</dbReference>
<dbReference type="Gene3D" id="1.10.167.10">
    <property type="entry name" value="Regulator of G-protein Signalling 4, domain 2"/>
    <property type="match status" value="2"/>
</dbReference>
<dbReference type="AlphaFoldDB" id="A0A8K0CBT2"/>
<comment type="caution">
    <text evidence="3">The sequence shown here is derived from an EMBL/GenBank/DDBJ whole genome shotgun (WGS) entry which is preliminary data.</text>
</comment>
<keyword evidence="4" id="KW-1185">Reference proteome</keyword>
<gene>
    <name evidence="3" type="ORF">ILUMI_23797</name>
</gene>
<dbReference type="OrthoDB" id="5584247at2759"/>
<dbReference type="GO" id="GO:0008104">
    <property type="term" value="P:intracellular protein localization"/>
    <property type="evidence" value="ECO:0007669"/>
    <property type="project" value="TreeGrafter"/>
</dbReference>
<accession>A0A8K0CBT2</accession>
<organism evidence="3 4">
    <name type="scientific">Ignelater luminosus</name>
    <name type="common">Cucubano</name>
    <name type="synonym">Pyrophorus luminosus</name>
    <dbReference type="NCBI Taxonomy" id="2038154"/>
    <lineage>
        <taxon>Eukaryota</taxon>
        <taxon>Metazoa</taxon>
        <taxon>Ecdysozoa</taxon>
        <taxon>Arthropoda</taxon>
        <taxon>Hexapoda</taxon>
        <taxon>Insecta</taxon>
        <taxon>Pterygota</taxon>
        <taxon>Neoptera</taxon>
        <taxon>Endopterygota</taxon>
        <taxon>Coleoptera</taxon>
        <taxon>Polyphaga</taxon>
        <taxon>Elateriformia</taxon>
        <taxon>Elateroidea</taxon>
        <taxon>Elateridae</taxon>
        <taxon>Agrypninae</taxon>
        <taxon>Pyrophorini</taxon>
        <taxon>Ignelater</taxon>
    </lineage>
</organism>
<feature type="compositionally biased region" description="Low complexity" evidence="1">
    <location>
        <begin position="15"/>
        <end position="34"/>
    </location>
</feature>
<dbReference type="CDD" id="cd08721">
    <property type="entry name" value="RGS_AKAP2_2"/>
    <property type="match status" value="1"/>
</dbReference>
<dbReference type="Proteomes" id="UP000801492">
    <property type="component" value="Unassembled WGS sequence"/>
</dbReference>
<feature type="region of interest" description="Disordered" evidence="1">
    <location>
        <begin position="1"/>
        <end position="49"/>
    </location>
</feature>
<dbReference type="PANTHER" id="PTHR13155:SF1">
    <property type="entry name" value="A-KINASE ANCHOR PROTEIN 10, MITOCHONDRIAL"/>
    <property type="match status" value="1"/>
</dbReference>
<dbReference type="SUPFAM" id="SSF48097">
    <property type="entry name" value="Regulator of G-protein signaling, RGS"/>
    <property type="match status" value="2"/>
</dbReference>
<name>A0A8K0CBT2_IGNLU</name>
<dbReference type="FunFam" id="1.10.167.10:FF:000005">
    <property type="entry name" value="Putative A-kinase anchor protein 10 mitochondrial"/>
    <property type="match status" value="1"/>
</dbReference>
<dbReference type="InterPro" id="IPR044926">
    <property type="entry name" value="RGS_subdomain_2"/>
</dbReference>
<evidence type="ECO:0000313" key="4">
    <source>
        <dbReference type="Proteomes" id="UP000801492"/>
    </source>
</evidence>
<dbReference type="Pfam" id="PF00615">
    <property type="entry name" value="RGS"/>
    <property type="match status" value="2"/>
</dbReference>
<dbReference type="GO" id="GO:0005886">
    <property type="term" value="C:plasma membrane"/>
    <property type="evidence" value="ECO:0007669"/>
    <property type="project" value="TreeGrafter"/>
</dbReference>
<dbReference type="PROSITE" id="PS50132">
    <property type="entry name" value="RGS"/>
    <property type="match status" value="2"/>
</dbReference>